<keyword evidence="4 5" id="KW-0012">Acyltransferase</keyword>
<comment type="caution">
    <text evidence="7">The sequence shown here is derived from an EMBL/GenBank/DDBJ whole genome shotgun (WGS) entry which is preliminary data.</text>
</comment>
<protein>
    <recommendedName>
        <fullName evidence="5">[Ribosomal protein bS18]-alanine N-acetyltransferase</fullName>
        <ecNumber evidence="5">2.3.1.266</ecNumber>
    </recommendedName>
</protein>
<feature type="domain" description="N-acetyltransferase" evidence="6">
    <location>
        <begin position="20"/>
        <end position="166"/>
    </location>
</feature>
<dbReference type="EC" id="2.3.1.266" evidence="5"/>
<evidence type="ECO:0000259" key="6">
    <source>
        <dbReference type="PROSITE" id="PS51186"/>
    </source>
</evidence>
<feature type="active site" description="Proton donor" evidence="5">
    <location>
        <position position="133"/>
    </location>
</feature>
<dbReference type="Pfam" id="PF00583">
    <property type="entry name" value="Acetyltransf_1"/>
    <property type="match status" value="1"/>
</dbReference>
<proteinExistence type="inferred from homology"/>
<evidence type="ECO:0000313" key="8">
    <source>
        <dbReference type="Proteomes" id="UP001589834"/>
    </source>
</evidence>
<name>A0ABV6PZ46_9BURK</name>
<dbReference type="Gene3D" id="3.40.630.30">
    <property type="match status" value="1"/>
</dbReference>
<comment type="catalytic activity">
    <reaction evidence="5">
        <text>N-terminal L-alanyl-[ribosomal protein bS18] + acetyl-CoA = N-terminal N(alpha)-acetyl-L-alanyl-[ribosomal protein bS18] + CoA + H(+)</text>
        <dbReference type="Rhea" id="RHEA:43756"/>
        <dbReference type="Rhea" id="RHEA-COMP:10676"/>
        <dbReference type="Rhea" id="RHEA-COMP:10677"/>
        <dbReference type="ChEBI" id="CHEBI:15378"/>
        <dbReference type="ChEBI" id="CHEBI:57287"/>
        <dbReference type="ChEBI" id="CHEBI:57288"/>
        <dbReference type="ChEBI" id="CHEBI:64718"/>
        <dbReference type="ChEBI" id="CHEBI:83683"/>
        <dbReference type="EC" id="2.3.1.266"/>
    </reaction>
</comment>
<accession>A0ABV6PZ46</accession>
<keyword evidence="3 5" id="KW-0808">Transferase</keyword>
<keyword evidence="7" id="KW-0687">Ribonucleoprotein</keyword>
<dbReference type="Proteomes" id="UP001589834">
    <property type="component" value="Unassembled WGS sequence"/>
</dbReference>
<evidence type="ECO:0000256" key="1">
    <source>
        <dbReference type="ARBA" id="ARBA00005395"/>
    </source>
</evidence>
<reference evidence="7 8" key="1">
    <citation type="submission" date="2024-09" db="EMBL/GenBank/DDBJ databases">
        <authorList>
            <person name="Sun Q."/>
            <person name="Mori K."/>
        </authorList>
    </citation>
    <scope>NUCLEOTIDE SEQUENCE [LARGE SCALE GENOMIC DNA]</scope>
    <source>
        <strain evidence="7 8">NCAIM B.02336</strain>
    </source>
</reference>
<feature type="binding site" evidence="5">
    <location>
        <position position="126"/>
    </location>
    <ligand>
        <name>acetyl-CoA</name>
        <dbReference type="ChEBI" id="CHEBI:57288"/>
    </ligand>
</feature>
<dbReference type="NCBIfam" id="TIGR01575">
    <property type="entry name" value="rimI"/>
    <property type="match status" value="1"/>
</dbReference>
<organism evidence="7 8">
    <name type="scientific">Ottowia pentelensis</name>
    <dbReference type="NCBI Taxonomy" id="511108"/>
    <lineage>
        <taxon>Bacteria</taxon>
        <taxon>Pseudomonadati</taxon>
        <taxon>Pseudomonadota</taxon>
        <taxon>Betaproteobacteria</taxon>
        <taxon>Burkholderiales</taxon>
        <taxon>Comamonadaceae</taxon>
        <taxon>Ottowia</taxon>
    </lineage>
</organism>
<keyword evidence="7" id="KW-0689">Ribosomal protein</keyword>
<dbReference type="GO" id="GO:0005840">
    <property type="term" value="C:ribosome"/>
    <property type="evidence" value="ECO:0007669"/>
    <property type="project" value="UniProtKB-KW"/>
</dbReference>
<dbReference type="InterPro" id="IPR050680">
    <property type="entry name" value="YpeA/RimI_acetyltransf"/>
</dbReference>
<dbReference type="PROSITE" id="PS51186">
    <property type="entry name" value="GNAT"/>
    <property type="match status" value="1"/>
</dbReference>
<dbReference type="EMBL" id="JBHLTN010000039">
    <property type="protein sequence ID" value="MFC0594193.1"/>
    <property type="molecule type" value="Genomic_DNA"/>
</dbReference>
<dbReference type="RefSeq" id="WP_377484769.1">
    <property type="nucleotide sequence ID" value="NZ_JBHLTN010000039.1"/>
</dbReference>
<dbReference type="InterPro" id="IPR000182">
    <property type="entry name" value="GNAT_dom"/>
</dbReference>
<dbReference type="HAMAP" id="MF_02210">
    <property type="entry name" value="RimI"/>
    <property type="match status" value="1"/>
</dbReference>
<dbReference type="PANTHER" id="PTHR43420:SF51">
    <property type="entry name" value="PEPTIDYL-LYSINE N-ACETYLTRANSFERASE YIAC"/>
    <property type="match status" value="1"/>
</dbReference>
<feature type="active site" description="Proton acceptor" evidence="5">
    <location>
        <position position="121"/>
    </location>
</feature>
<dbReference type="InterPro" id="IPR006464">
    <property type="entry name" value="AcTrfase_RimI/Ard1"/>
</dbReference>
<keyword evidence="8" id="KW-1185">Reference proteome</keyword>
<dbReference type="PANTHER" id="PTHR43420">
    <property type="entry name" value="ACETYLTRANSFERASE"/>
    <property type="match status" value="1"/>
</dbReference>
<dbReference type="InterPro" id="IPR043690">
    <property type="entry name" value="RimI"/>
</dbReference>
<evidence type="ECO:0000256" key="3">
    <source>
        <dbReference type="ARBA" id="ARBA00022679"/>
    </source>
</evidence>
<comment type="subcellular location">
    <subcellularLocation>
        <location evidence="5">Cytoplasm</location>
    </subcellularLocation>
</comment>
<evidence type="ECO:0000313" key="7">
    <source>
        <dbReference type="EMBL" id="MFC0594193.1"/>
    </source>
</evidence>
<dbReference type="InterPro" id="IPR016181">
    <property type="entry name" value="Acyl_CoA_acyltransferase"/>
</dbReference>
<dbReference type="GO" id="GO:0008999">
    <property type="term" value="F:protein-N-terminal-alanine acetyltransferase activity"/>
    <property type="evidence" value="ECO:0007669"/>
    <property type="project" value="UniProtKB-EC"/>
</dbReference>
<comment type="similarity">
    <text evidence="1 5">Belongs to the acetyltransferase family. RimI subfamily.</text>
</comment>
<keyword evidence="2 5" id="KW-0963">Cytoplasm</keyword>
<comment type="caution">
    <text evidence="5">Lacks conserved residue(s) required for the propagation of feature annotation.</text>
</comment>
<evidence type="ECO:0000256" key="5">
    <source>
        <dbReference type="HAMAP-Rule" id="MF_02210"/>
    </source>
</evidence>
<comment type="function">
    <text evidence="5">Acetylates the N-terminal alanine of ribosomal protein bS18.</text>
</comment>
<evidence type="ECO:0000256" key="4">
    <source>
        <dbReference type="ARBA" id="ARBA00023315"/>
    </source>
</evidence>
<evidence type="ECO:0000256" key="2">
    <source>
        <dbReference type="ARBA" id="ARBA00022490"/>
    </source>
</evidence>
<gene>
    <name evidence="5 7" type="primary">rimI</name>
    <name evidence="7" type="ORF">ACFFGG_16715</name>
</gene>
<dbReference type="CDD" id="cd04301">
    <property type="entry name" value="NAT_SF"/>
    <property type="match status" value="1"/>
</dbReference>
<sequence length="171" mass="18873">MSALPTPPLADALPRPPGAARFEPLSAAQLDAVQTIEQAVYSHPWSRGNFSDSVAAGYLAQCLWVGDELAGYFVAMAGYREVHLLNITVAPAYQHQGWARAMLDALALWSRWQQAEWLWLEVRASNVRAQHIYRQHGFAQVGLRKAYYPAGRGQREDAVVMNLRLADGGAA</sequence>
<dbReference type="SUPFAM" id="SSF55729">
    <property type="entry name" value="Acyl-CoA N-acyltransferases (Nat)"/>
    <property type="match status" value="1"/>
</dbReference>